<dbReference type="InterPro" id="IPR008379">
    <property type="entry name" value="Band_4.1_C"/>
</dbReference>
<accession>A0A914DC68</accession>
<feature type="region of interest" description="Disordered" evidence="1">
    <location>
        <begin position="1"/>
        <end position="51"/>
    </location>
</feature>
<protein>
    <submittedName>
        <fullName evidence="4">Band 4.1 C-terminal domain-containing protein</fullName>
    </submittedName>
</protein>
<dbReference type="GO" id="GO:0031032">
    <property type="term" value="P:actomyosin structure organization"/>
    <property type="evidence" value="ECO:0007669"/>
    <property type="project" value="TreeGrafter"/>
</dbReference>
<dbReference type="GO" id="GO:0005198">
    <property type="term" value="F:structural molecule activity"/>
    <property type="evidence" value="ECO:0007669"/>
    <property type="project" value="InterPro"/>
</dbReference>
<dbReference type="GO" id="GO:0005856">
    <property type="term" value="C:cytoskeleton"/>
    <property type="evidence" value="ECO:0007669"/>
    <property type="project" value="InterPro"/>
</dbReference>
<keyword evidence="3" id="KW-1185">Reference proteome</keyword>
<dbReference type="GO" id="GO:0005886">
    <property type="term" value="C:plasma membrane"/>
    <property type="evidence" value="ECO:0007669"/>
    <property type="project" value="TreeGrafter"/>
</dbReference>
<evidence type="ECO:0000259" key="2">
    <source>
        <dbReference type="Pfam" id="PF05902"/>
    </source>
</evidence>
<dbReference type="GO" id="GO:0003779">
    <property type="term" value="F:actin binding"/>
    <property type="evidence" value="ECO:0007669"/>
    <property type="project" value="InterPro"/>
</dbReference>
<dbReference type="PANTHER" id="PTHR23280:SF21">
    <property type="entry name" value="PROTEIN 4.1 HOMOLOG"/>
    <property type="match status" value="1"/>
</dbReference>
<feature type="compositionally biased region" description="Polar residues" evidence="1">
    <location>
        <begin position="195"/>
        <end position="206"/>
    </location>
</feature>
<dbReference type="AlphaFoldDB" id="A0A914DC68"/>
<dbReference type="Pfam" id="PF05902">
    <property type="entry name" value="4_1_CTD"/>
    <property type="match status" value="1"/>
</dbReference>
<evidence type="ECO:0000256" key="1">
    <source>
        <dbReference type="SAM" id="MobiDB-lite"/>
    </source>
</evidence>
<feature type="compositionally biased region" description="Basic residues" evidence="1">
    <location>
        <begin position="1"/>
        <end position="31"/>
    </location>
</feature>
<evidence type="ECO:0000313" key="4">
    <source>
        <dbReference type="WBParaSite" id="ACRNAN_scaffold2336.g28588.t2"/>
    </source>
</evidence>
<name>A0A914DC68_9BILA</name>
<organism evidence="3 4">
    <name type="scientific">Acrobeloides nanus</name>
    <dbReference type="NCBI Taxonomy" id="290746"/>
    <lineage>
        <taxon>Eukaryota</taxon>
        <taxon>Metazoa</taxon>
        <taxon>Ecdysozoa</taxon>
        <taxon>Nematoda</taxon>
        <taxon>Chromadorea</taxon>
        <taxon>Rhabditida</taxon>
        <taxon>Tylenchina</taxon>
        <taxon>Cephalobomorpha</taxon>
        <taxon>Cephaloboidea</taxon>
        <taxon>Cephalobidae</taxon>
        <taxon>Acrobeloides</taxon>
    </lineage>
</organism>
<dbReference type="Proteomes" id="UP000887540">
    <property type="component" value="Unplaced"/>
</dbReference>
<evidence type="ECO:0000313" key="3">
    <source>
        <dbReference type="Proteomes" id="UP000887540"/>
    </source>
</evidence>
<dbReference type="PANTHER" id="PTHR23280">
    <property type="entry name" value="4.1 G PROTEIN"/>
    <property type="match status" value="1"/>
</dbReference>
<feature type="domain" description="Band 4.1 C-terminal" evidence="2">
    <location>
        <begin position="175"/>
        <end position="286"/>
    </location>
</feature>
<sequence>QLAKAKKDKKEKKEKEKKKAKKDKKKAKKAKKGEDVSSTSSSSSDSASDAEVEKRFIVIPGQAGSSGDQVVPTGVLGRARELHEIGEEGQEQQDVSTPHTTVHTWHETTSGPEEVTTEVDEHGNVITRTKKTQQVKHTIQKQSYQTFSVNDGQPGTQTVERSHQTITPIGVSPTRSPVLETHTRTIAYEAGDGQNGHNGTSPTNGHNGAPGEFVSSKTVTSGNRTIETITYKVEKDGVTETHVEHRVTIHSGDDIDHDAELSQAILEATQMNPHMTVEKIEVKQETTC</sequence>
<proteinExistence type="predicted"/>
<feature type="compositionally biased region" description="Low complexity" evidence="1">
    <location>
        <begin position="37"/>
        <end position="49"/>
    </location>
</feature>
<feature type="region of interest" description="Disordered" evidence="1">
    <location>
        <begin position="189"/>
        <end position="221"/>
    </location>
</feature>
<dbReference type="WBParaSite" id="ACRNAN_scaffold2336.g28588.t2">
    <property type="protein sequence ID" value="ACRNAN_scaffold2336.g28588.t2"/>
    <property type="gene ID" value="ACRNAN_scaffold2336.g28588"/>
</dbReference>
<reference evidence="4" key="1">
    <citation type="submission" date="2022-11" db="UniProtKB">
        <authorList>
            <consortium name="WormBaseParasite"/>
        </authorList>
    </citation>
    <scope>IDENTIFICATION</scope>
</reference>